<protein>
    <recommendedName>
        <fullName evidence="2">Edg1 TPR repeats region domain-containing protein</fullName>
    </recommendedName>
</protein>
<accession>A0AAD4RC17</accession>
<feature type="region of interest" description="Disordered" evidence="1">
    <location>
        <begin position="612"/>
        <end position="659"/>
    </location>
</feature>
<dbReference type="Pfam" id="PF24293">
    <property type="entry name" value="TPR_Edg1"/>
    <property type="match status" value="1"/>
</dbReference>
<reference evidence="3" key="1">
    <citation type="submission" date="2022-01" db="EMBL/GenBank/DDBJ databases">
        <title>Genome Sequence Resource for Two Populations of Ditylenchus destructor, the Migratory Endoparasitic Phytonematode.</title>
        <authorList>
            <person name="Zhang H."/>
            <person name="Lin R."/>
            <person name="Xie B."/>
        </authorList>
    </citation>
    <scope>NUCLEOTIDE SEQUENCE</scope>
    <source>
        <strain evidence="3">BazhouSP</strain>
    </source>
</reference>
<dbReference type="AlphaFoldDB" id="A0AAD4RC17"/>
<evidence type="ECO:0000259" key="2">
    <source>
        <dbReference type="Pfam" id="PF24293"/>
    </source>
</evidence>
<dbReference type="InterPro" id="IPR056581">
    <property type="entry name" value="TPR_Edg1"/>
</dbReference>
<dbReference type="EMBL" id="JAKKPZ010000002">
    <property type="protein sequence ID" value="KAI1725794.1"/>
    <property type="molecule type" value="Genomic_DNA"/>
</dbReference>
<gene>
    <name evidence="3" type="ORF">DdX_02474</name>
</gene>
<proteinExistence type="predicted"/>
<sequence>MSESTSVKNESVVNWERFHANDDINQLLTAPIDYEIMHADDWNQVIREFYKLNALKEWDPSAFYFKELEEGIAKIKELLLKTSLHEVQTNENIVRNVGRWLTKSPHATAKHIVLVAISNQRKIPVIREIFARIPAFLELRDSQNKDLLLISLYKMLLKSNKDFDQTEHNLKGLGSLIALFSQSKFREGSGIFSRTYTQEPLVSATELLRGFVFEELEKAVYVDFLLDLLRQILQISDDGHCITECAILWTPLDESSGIYVDPKAVTTLLIKLYMQYIDHDQTVQTIEQCIHCLASKLQKDRISFENFDSQISDLQICDWNAKYCVYRWFSATLTSEFKFEIPSILFNLLPTNLCENFHPIDVNEADVSLKGLIKSIFGIGFVSTKSVLEFLEGGLPFQATGSISELIGHALLDALTPTVSVKVLDRTKPVVERIIACLETEPKVFMDEWNGQFYNGLKDMSFLFTLAEAFSLYLKKAKVKDNAKETIELDIIGSILLQSFCNNAQLFVNRNCRRLENRDLIYSSTHFGSDNQLKTVAYLNQLYIVSSIVSDFITAFEEMLVPRCLQSLNDRVVYCMDLFQNKLFPLELVEPLKPPTSESSKNVRYGEVDTAKLKRVESKQTTSNKSHKNAGSTSVNTNENIETGSVKNSVQATETSIPDSCYDDSDDDFWGCRVIKSNDSPKPAKNPVKNKPRNIQIRLGTKVDKYVNDLNGK</sequence>
<name>A0AAD4RC17_9BILA</name>
<feature type="domain" description="Edg1 TPR repeats region" evidence="2">
    <location>
        <begin position="36"/>
        <end position="335"/>
    </location>
</feature>
<comment type="caution">
    <text evidence="3">The sequence shown here is derived from an EMBL/GenBank/DDBJ whole genome shotgun (WGS) entry which is preliminary data.</text>
</comment>
<feature type="compositionally biased region" description="Polar residues" evidence="1">
    <location>
        <begin position="619"/>
        <end position="658"/>
    </location>
</feature>
<evidence type="ECO:0000256" key="1">
    <source>
        <dbReference type="SAM" id="MobiDB-lite"/>
    </source>
</evidence>
<keyword evidence="4" id="KW-1185">Reference proteome</keyword>
<dbReference type="Proteomes" id="UP001201812">
    <property type="component" value="Unassembled WGS sequence"/>
</dbReference>
<evidence type="ECO:0000313" key="4">
    <source>
        <dbReference type="Proteomes" id="UP001201812"/>
    </source>
</evidence>
<evidence type="ECO:0000313" key="3">
    <source>
        <dbReference type="EMBL" id="KAI1725794.1"/>
    </source>
</evidence>
<organism evidence="3 4">
    <name type="scientific">Ditylenchus destructor</name>
    <dbReference type="NCBI Taxonomy" id="166010"/>
    <lineage>
        <taxon>Eukaryota</taxon>
        <taxon>Metazoa</taxon>
        <taxon>Ecdysozoa</taxon>
        <taxon>Nematoda</taxon>
        <taxon>Chromadorea</taxon>
        <taxon>Rhabditida</taxon>
        <taxon>Tylenchina</taxon>
        <taxon>Tylenchomorpha</taxon>
        <taxon>Sphaerularioidea</taxon>
        <taxon>Anguinidae</taxon>
        <taxon>Anguininae</taxon>
        <taxon>Ditylenchus</taxon>
    </lineage>
</organism>